<feature type="chain" id="PRO_5028944009" evidence="4">
    <location>
        <begin position="21"/>
        <end position="770"/>
    </location>
</feature>
<dbReference type="GO" id="GO:0008239">
    <property type="term" value="F:dipeptidyl-peptidase activity"/>
    <property type="evidence" value="ECO:0007669"/>
    <property type="project" value="TreeGrafter"/>
</dbReference>
<evidence type="ECO:0000256" key="2">
    <source>
        <dbReference type="ARBA" id="ARBA00022801"/>
    </source>
</evidence>
<evidence type="ECO:0000313" key="7">
    <source>
        <dbReference type="EMBL" id="QNH62127.1"/>
    </source>
</evidence>
<dbReference type="Gene3D" id="2.140.10.30">
    <property type="entry name" value="Dipeptidylpeptidase IV, N-terminal domain"/>
    <property type="match status" value="1"/>
</dbReference>
<dbReference type="RefSeq" id="WP_185888044.1">
    <property type="nucleotide sequence ID" value="NZ_CP060202.1"/>
</dbReference>
<organism evidence="7 8">
    <name type="scientific">Hymenobacter sediminicola</name>
    <dbReference type="NCBI Taxonomy" id="2761579"/>
    <lineage>
        <taxon>Bacteria</taxon>
        <taxon>Pseudomonadati</taxon>
        <taxon>Bacteroidota</taxon>
        <taxon>Cytophagia</taxon>
        <taxon>Cytophagales</taxon>
        <taxon>Hymenobacteraceae</taxon>
        <taxon>Hymenobacter</taxon>
    </lineage>
</organism>
<gene>
    <name evidence="7" type="ORF">H4317_18585</name>
</gene>
<evidence type="ECO:0000256" key="3">
    <source>
        <dbReference type="ARBA" id="ARBA00023180"/>
    </source>
</evidence>
<feature type="signal peptide" evidence="4">
    <location>
        <begin position="1"/>
        <end position="20"/>
    </location>
</feature>
<dbReference type="InterPro" id="IPR002469">
    <property type="entry name" value="Peptidase_S9B_N"/>
</dbReference>
<dbReference type="Pfam" id="PF00930">
    <property type="entry name" value="DPPIV_N"/>
    <property type="match status" value="1"/>
</dbReference>
<evidence type="ECO:0000256" key="4">
    <source>
        <dbReference type="SAM" id="SignalP"/>
    </source>
</evidence>
<name>A0A7G7W6Y4_9BACT</name>
<feature type="domain" description="Peptidase S9 prolyl oligopeptidase catalytic" evidence="5">
    <location>
        <begin position="576"/>
        <end position="770"/>
    </location>
</feature>
<keyword evidence="8" id="KW-1185">Reference proteome</keyword>
<dbReference type="KEGG" id="hsk:H4317_18585"/>
<dbReference type="InterPro" id="IPR001375">
    <property type="entry name" value="Peptidase_S9_cat"/>
</dbReference>
<keyword evidence="2" id="KW-0378">Hydrolase</keyword>
<protein>
    <submittedName>
        <fullName evidence="7">S9 family peptidase</fullName>
    </submittedName>
</protein>
<evidence type="ECO:0000259" key="6">
    <source>
        <dbReference type="Pfam" id="PF00930"/>
    </source>
</evidence>
<keyword evidence="1" id="KW-0645">Protease</keyword>
<dbReference type="InterPro" id="IPR029058">
    <property type="entry name" value="AB_hydrolase_fold"/>
</dbReference>
<dbReference type="SUPFAM" id="SSF82171">
    <property type="entry name" value="DPP6 N-terminal domain-like"/>
    <property type="match status" value="1"/>
</dbReference>
<evidence type="ECO:0000259" key="5">
    <source>
        <dbReference type="Pfam" id="PF00326"/>
    </source>
</evidence>
<dbReference type="Pfam" id="PF00326">
    <property type="entry name" value="Peptidase_S9"/>
    <property type="match status" value="1"/>
</dbReference>
<dbReference type="Gene3D" id="3.40.50.1820">
    <property type="entry name" value="alpha/beta hydrolase"/>
    <property type="match status" value="1"/>
</dbReference>
<evidence type="ECO:0000313" key="8">
    <source>
        <dbReference type="Proteomes" id="UP000515489"/>
    </source>
</evidence>
<evidence type="ECO:0000256" key="1">
    <source>
        <dbReference type="ARBA" id="ARBA00022670"/>
    </source>
</evidence>
<dbReference type="PANTHER" id="PTHR11731">
    <property type="entry name" value="PROTEASE FAMILY S9B,C DIPEPTIDYL-PEPTIDASE IV-RELATED"/>
    <property type="match status" value="1"/>
</dbReference>
<proteinExistence type="predicted"/>
<dbReference type="InterPro" id="IPR050278">
    <property type="entry name" value="Serine_Prot_S9B/DPPIV"/>
</dbReference>
<sequence>MKFRSFGLALWLATAGPALVPTVLTTASAQQKQNLTLEDIWQKGTFAAKSVPGFNWMKDGRYYSSLDQGSLVQHDVTTGQAVQTLVAATDLKLPGQEKPLPVDGYNFNADEQQILFSTDTEAIYRRSSKSNFYIYNRQSKQLTPLSKVAGKQLYATFSPDGKRVAFVRDNNLFVTDLATMQETAVTMDGVLNKIINGGTDWVYEEEFSFAQGFQWSPDSRYVAYYTFDESQVPEYNMQEWGPLYPKDYRYKYPKAGEKNSIVSISAYDVAAGKSTKMDVGAETDQYIPRILWTQTPELLSIQRLNRLQNKLEILHANAKSGQSKVVLTDTDKAYVDITDDLRYLEGGKEFLFTSEKDGYRHLYLYNMQGKLVRQLTKGAWEITEINGFDEKKGLVYYTSTENSLMTHGTYSSDNVGMGQNRPLERHLYRVSLKGKDKTRLSDATRGTDVVNMSSDCRYYLNYHSEAGDPQVVSLRNGQDGKLVKVLEDNAKLRQKLSEYNLGKLEFTTLDVDNGPGGKPSIVAGKQSLVASVLKPANFDPSKKYPVLMYVYGGPGSQTVKDDAGGGIAFTNYLWHQLLAQQGYIVVSVDNRGTGARGSDFKKSTYANLGKLETEDQAAAARFLGQMPYVDKSRIGIWGWSFGGYMTALALTKNADVFKMGISVAPVTNWRYYDTVYTERFLKTPQENPAGYDDNSPVQHADKLKGKLLLVHGTGDDNVHFQNAVAFTDAMIKANKDYQTLYYPNRNHGIYGGNTRLHLYRQMTDFVLKNL</sequence>
<accession>A0A7G7W6Y4</accession>
<dbReference type="GO" id="GO:0006508">
    <property type="term" value="P:proteolysis"/>
    <property type="evidence" value="ECO:0007669"/>
    <property type="project" value="UniProtKB-KW"/>
</dbReference>
<keyword evidence="4" id="KW-0732">Signal</keyword>
<reference evidence="7 8" key="1">
    <citation type="submission" date="2020-08" db="EMBL/GenBank/DDBJ databases">
        <title>Hymenobacter sp. S2-20-2 genome sequencing.</title>
        <authorList>
            <person name="Jin L."/>
        </authorList>
    </citation>
    <scope>NUCLEOTIDE SEQUENCE [LARGE SCALE GENOMIC DNA]</scope>
    <source>
        <strain evidence="7 8">S2-20-2</strain>
    </source>
</reference>
<keyword evidence="3" id="KW-0325">Glycoprotein</keyword>
<dbReference type="GO" id="GO:0004252">
    <property type="term" value="F:serine-type endopeptidase activity"/>
    <property type="evidence" value="ECO:0007669"/>
    <property type="project" value="InterPro"/>
</dbReference>
<dbReference type="AlphaFoldDB" id="A0A7G7W6Y4"/>
<dbReference type="InterPro" id="IPR002471">
    <property type="entry name" value="Pept_S9_AS"/>
</dbReference>
<dbReference type="PANTHER" id="PTHR11731:SF193">
    <property type="entry name" value="DIPEPTIDYL PEPTIDASE 9"/>
    <property type="match status" value="1"/>
</dbReference>
<dbReference type="Proteomes" id="UP000515489">
    <property type="component" value="Chromosome"/>
</dbReference>
<feature type="domain" description="Dipeptidylpeptidase IV N-terminal" evidence="6">
    <location>
        <begin position="109"/>
        <end position="469"/>
    </location>
</feature>
<dbReference type="FunFam" id="3.40.50.1820:FF:000003">
    <property type="entry name" value="Dipeptidyl peptidase 4"/>
    <property type="match status" value="1"/>
</dbReference>
<dbReference type="PROSITE" id="PS00708">
    <property type="entry name" value="PRO_ENDOPEP_SER"/>
    <property type="match status" value="1"/>
</dbReference>
<dbReference type="EMBL" id="CP060202">
    <property type="protein sequence ID" value="QNH62127.1"/>
    <property type="molecule type" value="Genomic_DNA"/>
</dbReference>
<dbReference type="SUPFAM" id="SSF53474">
    <property type="entry name" value="alpha/beta-Hydrolases"/>
    <property type="match status" value="1"/>
</dbReference>